<sequence>MDGDRSTSWTSASGYPAWIIVDLNKPKPIREIKVALGASRPYQYKVEGSNSLDGPYTIIVDQTRALPECDRARSGKWLLRLGSNQRPSD</sequence>
<dbReference type="EMBL" id="QHJQ01000004">
    <property type="protein sequence ID" value="PXA04476.1"/>
    <property type="molecule type" value="Genomic_DNA"/>
</dbReference>
<dbReference type="InterPro" id="IPR000421">
    <property type="entry name" value="FA58C"/>
</dbReference>
<proteinExistence type="predicted"/>
<dbReference type="Proteomes" id="UP000247099">
    <property type="component" value="Unassembled WGS sequence"/>
</dbReference>
<organism evidence="2 3">
    <name type="scientific">Coraliomargarita sinensis</name>
    <dbReference type="NCBI Taxonomy" id="2174842"/>
    <lineage>
        <taxon>Bacteria</taxon>
        <taxon>Pseudomonadati</taxon>
        <taxon>Verrucomicrobiota</taxon>
        <taxon>Opitutia</taxon>
        <taxon>Puniceicoccales</taxon>
        <taxon>Coraliomargaritaceae</taxon>
        <taxon>Coraliomargarita</taxon>
    </lineage>
</organism>
<gene>
    <name evidence="2" type="ORF">DDZ13_07865</name>
</gene>
<evidence type="ECO:0000313" key="2">
    <source>
        <dbReference type="EMBL" id="PXA04476.1"/>
    </source>
</evidence>
<feature type="domain" description="F5/8 type C" evidence="1">
    <location>
        <begin position="1"/>
        <end position="54"/>
    </location>
</feature>
<comment type="caution">
    <text evidence="2">The sequence shown here is derived from an EMBL/GenBank/DDBJ whole genome shotgun (WGS) entry which is preliminary data.</text>
</comment>
<evidence type="ECO:0000259" key="1">
    <source>
        <dbReference type="PROSITE" id="PS50022"/>
    </source>
</evidence>
<dbReference type="Pfam" id="PF22633">
    <property type="entry name" value="F5_F8_type_C_2"/>
    <property type="match status" value="1"/>
</dbReference>
<protein>
    <recommendedName>
        <fullName evidence="1">F5/8 type C domain-containing protein</fullName>
    </recommendedName>
</protein>
<dbReference type="Gene3D" id="2.60.120.260">
    <property type="entry name" value="Galactose-binding domain-like"/>
    <property type="match status" value="1"/>
</dbReference>
<evidence type="ECO:0000313" key="3">
    <source>
        <dbReference type="Proteomes" id="UP000247099"/>
    </source>
</evidence>
<dbReference type="InterPro" id="IPR008979">
    <property type="entry name" value="Galactose-bd-like_sf"/>
</dbReference>
<dbReference type="AlphaFoldDB" id="A0A317ZG13"/>
<accession>A0A317ZG13</accession>
<dbReference type="PROSITE" id="PS50022">
    <property type="entry name" value="FA58C_3"/>
    <property type="match status" value="1"/>
</dbReference>
<keyword evidence="3" id="KW-1185">Reference proteome</keyword>
<dbReference type="RefSeq" id="WP_110130929.1">
    <property type="nucleotide sequence ID" value="NZ_QHJQ01000004.1"/>
</dbReference>
<dbReference type="InParanoid" id="A0A317ZG13"/>
<dbReference type="SUPFAM" id="SSF49785">
    <property type="entry name" value="Galactose-binding domain-like"/>
    <property type="match status" value="1"/>
</dbReference>
<reference evidence="2 3" key="1">
    <citation type="submission" date="2018-05" db="EMBL/GenBank/DDBJ databases">
        <title>Coraliomargarita sinensis sp. nov., isolated from a marine solar saltern.</title>
        <authorList>
            <person name="Zhou L.Y."/>
        </authorList>
    </citation>
    <scope>NUCLEOTIDE SEQUENCE [LARGE SCALE GENOMIC DNA]</scope>
    <source>
        <strain evidence="2 3">WN38</strain>
    </source>
</reference>
<name>A0A317ZG13_9BACT</name>
<dbReference type="OrthoDB" id="197680at2"/>